<dbReference type="Pfam" id="PF05157">
    <property type="entry name" value="MshEN"/>
    <property type="match status" value="1"/>
</dbReference>
<name>A0ABY8JMT0_9BRAD</name>
<comment type="similarity">
    <text evidence="1">Belongs to the GSP E family.</text>
</comment>
<dbReference type="Gene3D" id="1.10.40.70">
    <property type="match status" value="1"/>
</dbReference>
<dbReference type="InterPro" id="IPR037257">
    <property type="entry name" value="T2SS_E_N_sf"/>
</dbReference>
<dbReference type="CDD" id="cd01129">
    <property type="entry name" value="PulE-GspE-like"/>
    <property type="match status" value="1"/>
</dbReference>
<dbReference type="EMBL" id="CP121646">
    <property type="protein sequence ID" value="WFU66692.1"/>
    <property type="molecule type" value="Genomic_DNA"/>
</dbReference>
<dbReference type="SUPFAM" id="SSF52540">
    <property type="entry name" value="P-loop containing nucleoside triphosphate hydrolases"/>
    <property type="match status" value="1"/>
</dbReference>
<keyword evidence="3" id="KW-0067">ATP-binding</keyword>
<dbReference type="PANTHER" id="PTHR30258:SF2">
    <property type="entry name" value="COMG OPERON PROTEIN 1"/>
    <property type="match status" value="1"/>
</dbReference>
<dbReference type="Proteomes" id="UP001221546">
    <property type="component" value="Chromosome"/>
</dbReference>
<evidence type="ECO:0000313" key="5">
    <source>
        <dbReference type="EMBL" id="WFU66692.1"/>
    </source>
</evidence>
<dbReference type="Pfam" id="PF00437">
    <property type="entry name" value="T2SSE"/>
    <property type="match status" value="1"/>
</dbReference>
<dbReference type="PANTHER" id="PTHR30258">
    <property type="entry name" value="TYPE II SECRETION SYSTEM PROTEIN GSPE-RELATED"/>
    <property type="match status" value="1"/>
</dbReference>
<dbReference type="InterPro" id="IPR003593">
    <property type="entry name" value="AAA+_ATPase"/>
</dbReference>
<feature type="domain" description="Bacterial type II secretion system protein E" evidence="4">
    <location>
        <begin position="386"/>
        <end position="400"/>
    </location>
</feature>
<dbReference type="Gene3D" id="3.30.300.160">
    <property type="entry name" value="Type II secretion system, protein E, N-terminal domain"/>
    <property type="match status" value="1"/>
</dbReference>
<evidence type="ECO:0000256" key="3">
    <source>
        <dbReference type="ARBA" id="ARBA00022840"/>
    </source>
</evidence>
<organism evidence="5 6">
    <name type="scientific">Bradyrhizobium brasilense</name>
    <dbReference type="NCBI Taxonomy" id="1419277"/>
    <lineage>
        <taxon>Bacteria</taxon>
        <taxon>Pseudomonadati</taxon>
        <taxon>Pseudomonadota</taxon>
        <taxon>Alphaproteobacteria</taxon>
        <taxon>Hyphomicrobiales</taxon>
        <taxon>Nitrobacteraceae</taxon>
        <taxon>Bradyrhizobium</taxon>
    </lineage>
</organism>
<sequence>MNQAARQAHAAAIFDALGSTLVADGVLDSRNLERAQRAAAQSGERLDQVLLKLGLVPEARLIATLGRACDLEVILPGHLPSEPVMPETISTRFVRVRKVLPLRADATQLSVALVDPLDTEPVQALAYLTGKTVHHQLIAPADFDRAVQSLYGAADALEIQTADSRLTDASETDVQRLRDIANEAPVIRLVNQMISEAVDARASDIHVEPAVDGVAVRYRIDGSLTKGLMLPTGLRAAITSRIKIMAKLDIAERRLPQDGRIKIPVRGVDIDFRISTIPTVFGESIVMRILDRSRVELDLEALGFSKANIATLSRLTAQPNGIVLVTGPTGSGKTTTLYTVLKQLNQPDLKIFTVEDPIEYQIAGINQVQVQPAIGLDFPHALRSILRQDPDIIMIGEIRDVETARIAIQASLTGHLVLSTLHTNSAAATVTRLLDMGTENYLLASTVNGILAQRLTRRICPHCARPHDNAASWAREIQAQLAAVASKIKLEGPAKILAPVGCEACRDTGFVGRLAIAELMPIDERQKSLILSGASDAELEAAARHSGMKTLHEDGLGKVWAGETTIEDVLRITRAGG</sequence>
<dbReference type="RefSeq" id="WP_310885712.1">
    <property type="nucleotide sequence ID" value="NZ_CP121646.1"/>
</dbReference>
<reference evidence="5 6" key="1">
    <citation type="submission" date="2023-04" db="EMBL/GenBank/DDBJ databases">
        <title>Australian commercial rhizobial inoculants.</title>
        <authorList>
            <person name="Kohlmeier M.G."/>
            <person name="O'Hara G.W."/>
            <person name="Colombi E."/>
            <person name="Ramsay J.P."/>
            <person name="Terpolilli J."/>
        </authorList>
    </citation>
    <scope>NUCLEOTIDE SEQUENCE [LARGE SCALE GENOMIC DNA]</scope>
    <source>
        <strain evidence="5 6">CB627</strain>
    </source>
</reference>
<keyword evidence="6" id="KW-1185">Reference proteome</keyword>
<dbReference type="InterPro" id="IPR001482">
    <property type="entry name" value="T2SS/T4SS_dom"/>
</dbReference>
<dbReference type="PROSITE" id="PS00662">
    <property type="entry name" value="T2SP_E"/>
    <property type="match status" value="1"/>
</dbReference>
<keyword evidence="2" id="KW-0547">Nucleotide-binding</keyword>
<dbReference type="SUPFAM" id="SSF160246">
    <property type="entry name" value="EspE N-terminal domain-like"/>
    <property type="match status" value="1"/>
</dbReference>
<dbReference type="Gene3D" id="3.40.50.300">
    <property type="entry name" value="P-loop containing nucleotide triphosphate hydrolases"/>
    <property type="match status" value="1"/>
</dbReference>
<evidence type="ECO:0000256" key="1">
    <source>
        <dbReference type="ARBA" id="ARBA00006611"/>
    </source>
</evidence>
<dbReference type="Gene3D" id="3.30.450.90">
    <property type="match status" value="1"/>
</dbReference>
<evidence type="ECO:0000256" key="2">
    <source>
        <dbReference type="ARBA" id="ARBA00022741"/>
    </source>
</evidence>
<dbReference type="InterPro" id="IPR027417">
    <property type="entry name" value="P-loop_NTPase"/>
</dbReference>
<gene>
    <name evidence="5" type="ORF">QA636_14765</name>
</gene>
<accession>A0ABY8JMT0</accession>
<evidence type="ECO:0000313" key="6">
    <source>
        <dbReference type="Proteomes" id="UP001221546"/>
    </source>
</evidence>
<dbReference type="InterPro" id="IPR007831">
    <property type="entry name" value="T2SS_GspE_N"/>
</dbReference>
<dbReference type="SMART" id="SM00382">
    <property type="entry name" value="AAA"/>
    <property type="match status" value="1"/>
</dbReference>
<evidence type="ECO:0000259" key="4">
    <source>
        <dbReference type="PROSITE" id="PS00662"/>
    </source>
</evidence>
<proteinExistence type="inferred from homology"/>
<protein>
    <submittedName>
        <fullName evidence="5">ATPase, T2SS/T4P/T4SS family</fullName>
    </submittedName>
</protein>